<dbReference type="InterPro" id="IPR052534">
    <property type="entry name" value="Extracell_DNA_Util/SecSys_Comp"/>
</dbReference>
<dbReference type="PANTHER" id="PTHR40278:SF1">
    <property type="entry name" value="DNA UTILIZATION PROTEIN HOFN"/>
    <property type="match status" value="1"/>
</dbReference>
<keyword evidence="1" id="KW-0812">Transmembrane</keyword>
<reference evidence="2" key="1">
    <citation type="submission" date="2016-10" db="EMBL/GenBank/DDBJ databases">
        <authorList>
            <person name="de Groot N.N."/>
        </authorList>
    </citation>
    <scope>NUCLEOTIDE SEQUENCE</scope>
</reference>
<dbReference type="EMBL" id="FPHR01000029">
    <property type="protein sequence ID" value="SFV77508.1"/>
    <property type="molecule type" value="Genomic_DNA"/>
</dbReference>
<evidence type="ECO:0000256" key="1">
    <source>
        <dbReference type="SAM" id="Phobius"/>
    </source>
</evidence>
<dbReference type="Pfam" id="PF11104">
    <property type="entry name" value="PilM_2"/>
    <property type="match status" value="1"/>
</dbReference>
<accession>A0A1W1DA69</accession>
<gene>
    <name evidence="2" type="ORF">MNB_SUP05-4-688</name>
</gene>
<evidence type="ECO:0000313" key="2">
    <source>
        <dbReference type="EMBL" id="SFV77508.1"/>
    </source>
</evidence>
<protein>
    <submittedName>
        <fullName evidence="2">Type IV pilus biogenesis protein PilM</fullName>
    </submittedName>
</protein>
<dbReference type="InterPro" id="IPR007813">
    <property type="entry name" value="PilN"/>
</dbReference>
<dbReference type="Gene3D" id="3.30.420.40">
    <property type="match status" value="1"/>
</dbReference>
<sequence length="551" mass="61862">MLKKVINLLMNYLSKFNVEQEDLLGLDITPGAIRVVQLSEKDNKWTVERLSYKYLDGDHTLASLEEDVDQYVDKIQQLVTANKIKTKNAAVSIPVSSAIIKVVSIPLMSDEELQEALDTKTLWDNTVQLADNLDEYSVFWQKLGENTKNNSMDLLFVASKLDEVDKYLNIVRKAGLNPVVIDVRCFAIRNALELRKDLKVKDSPIVIVEFGPYENYILILHDDAPFVSDIYLSEKDKAIFNSGSVDDEDLKRIIARLSMQISQMVSSYQSKYKTPNIENILLVSTVSNIDSMIPIFNNKLNSYKAEVFNAFKAIIIPENIKKKSSAEQNQSMFCSVLGLATRKLDVFGYYEYVTGATSNINLLPDRDGVKNQEKMKFLSRWAVVIFVIISFIVGIWSYLDGQAESEELAYKISEYETLMIQKEAKKIKLTSLKDQKTKLSGMLKASSSIVSNQKIMHAVLLGINSSVPQGVSLKSIEYQGDGQVVISGLSVSDQNILQFIENLAKSSAISKSSLLLMSVKKVKKRTLKLFTVLGILADQKTVNKKEVANGH</sequence>
<keyword evidence="1" id="KW-0472">Membrane</keyword>
<name>A0A1W1DA69_9ZZZZ</name>
<dbReference type="AlphaFoldDB" id="A0A1W1DA69"/>
<keyword evidence="1" id="KW-1133">Transmembrane helix</keyword>
<feature type="transmembrane region" description="Helical" evidence="1">
    <location>
        <begin position="381"/>
        <end position="399"/>
    </location>
</feature>
<proteinExistence type="predicted"/>
<dbReference type="PANTHER" id="PTHR40278">
    <property type="entry name" value="DNA UTILIZATION PROTEIN HOFN"/>
    <property type="match status" value="1"/>
</dbReference>
<dbReference type="InterPro" id="IPR005883">
    <property type="entry name" value="PilM"/>
</dbReference>
<organism evidence="2">
    <name type="scientific">hydrothermal vent metagenome</name>
    <dbReference type="NCBI Taxonomy" id="652676"/>
    <lineage>
        <taxon>unclassified sequences</taxon>
        <taxon>metagenomes</taxon>
        <taxon>ecological metagenomes</taxon>
    </lineage>
</organism>
<dbReference type="Pfam" id="PF05137">
    <property type="entry name" value="PilN"/>
    <property type="match status" value="1"/>
</dbReference>